<evidence type="ECO:0000313" key="9">
    <source>
        <dbReference type="Proteomes" id="UP000004259"/>
    </source>
</evidence>
<dbReference type="AlphaFoldDB" id="E9SCS2"/>
<evidence type="ECO:0000256" key="1">
    <source>
        <dbReference type="ARBA" id="ARBA00022475"/>
    </source>
</evidence>
<dbReference type="STRING" id="246199.CUS_6676"/>
<evidence type="ECO:0000256" key="6">
    <source>
        <dbReference type="SAM" id="MobiDB-lite"/>
    </source>
</evidence>
<keyword evidence="2 7" id="KW-0732">Signal</keyword>
<keyword evidence="3" id="KW-0472">Membrane</keyword>
<comment type="caution">
    <text evidence="8">The sequence shown here is derived from an EMBL/GenBank/DDBJ whole genome shotgun (WGS) entry which is preliminary data.</text>
</comment>
<keyword evidence="9" id="KW-1185">Reference proteome</keyword>
<dbReference type="PANTHER" id="PTHR43649:SF33">
    <property type="entry name" value="POLYGALACTURONAN_RHAMNOGALACTURONAN-BINDING PROTEIN YTCQ"/>
    <property type="match status" value="1"/>
</dbReference>
<protein>
    <submittedName>
        <fullName evidence="8">ABC transporter, solute-binding protein</fullName>
    </submittedName>
</protein>
<evidence type="ECO:0000256" key="7">
    <source>
        <dbReference type="SAM" id="SignalP"/>
    </source>
</evidence>
<sequence length="481" mass="53593">MRKLKMTAAGLFALALALGMAACGAGNDSGDSTGNANSAESMPEKKLEESQQDIVNRLADEMTDVRELASNEIDWFSFYDINPTASADKEIGVDLALFQTKYNGKINYIQTTWDTKFDDLAKLIMAGNSPDFIGADDMDVFPKGAIKSMIEPIDDYIDFDSPLWADMKSANDQFVYKGDHYVAVSRVDPSYIWIYNKNVIEDNGFDDPAELYWNGEWNWDTFSEMCVEFTDAENDKWAMDGWYYENALTESSGKPLVGMENGGIVNNIGSPEIAKAQNMMYNLQKNEVVYPKHLHDWKVRGDVFGTGIASGETLFYPIGLWAIEDAPSVTAPYGDLSKGEVMFVPVPCAKDTDAMYVPSRIHGFCIVKNAKNPEGVAAWLDCTRYAETDAAAHQITLDQYKNDYGWTDEMLEMRDEIYARAAEHPVFEFAQGVSTDLSSLTDGIIKGTMHPAEANTWTSIVAENEKALDYLIKEAQEQTQG</sequence>
<dbReference type="RefSeq" id="WP_002850034.1">
    <property type="nucleotide sequence ID" value="NZ_ADKM02000085.1"/>
</dbReference>
<dbReference type="EMBL" id="ADKM02000085">
    <property type="protein sequence ID" value="EGC02943.1"/>
    <property type="molecule type" value="Genomic_DNA"/>
</dbReference>
<dbReference type="PANTHER" id="PTHR43649">
    <property type="entry name" value="ARABINOSE-BINDING PROTEIN-RELATED"/>
    <property type="match status" value="1"/>
</dbReference>
<feature type="chain" id="PRO_5038500364" evidence="7">
    <location>
        <begin position="26"/>
        <end position="481"/>
    </location>
</feature>
<proteinExistence type="predicted"/>
<dbReference type="SUPFAM" id="SSF53850">
    <property type="entry name" value="Periplasmic binding protein-like II"/>
    <property type="match status" value="1"/>
</dbReference>
<keyword evidence="1" id="KW-1003">Cell membrane</keyword>
<dbReference type="Pfam" id="PF13416">
    <property type="entry name" value="SBP_bac_8"/>
    <property type="match status" value="1"/>
</dbReference>
<gene>
    <name evidence="8" type="ORF">CUS_6676</name>
</gene>
<keyword evidence="5" id="KW-0449">Lipoprotein</keyword>
<feature type="signal peptide" evidence="7">
    <location>
        <begin position="1"/>
        <end position="25"/>
    </location>
</feature>
<dbReference type="Gene3D" id="3.40.190.10">
    <property type="entry name" value="Periplasmic binding protein-like II"/>
    <property type="match status" value="1"/>
</dbReference>
<dbReference type="OrthoDB" id="383937at2"/>
<dbReference type="InterPro" id="IPR050490">
    <property type="entry name" value="Bact_solute-bd_prot1"/>
</dbReference>
<evidence type="ECO:0000313" key="8">
    <source>
        <dbReference type="EMBL" id="EGC02943.1"/>
    </source>
</evidence>
<dbReference type="PROSITE" id="PS51257">
    <property type="entry name" value="PROKAR_LIPOPROTEIN"/>
    <property type="match status" value="1"/>
</dbReference>
<evidence type="ECO:0000256" key="3">
    <source>
        <dbReference type="ARBA" id="ARBA00023136"/>
    </source>
</evidence>
<dbReference type="InterPro" id="IPR006059">
    <property type="entry name" value="SBP"/>
</dbReference>
<name>E9SCS2_RUMAL</name>
<accession>E9SCS2</accession>
<evidence type="ECO:0000256" key="5">
    <source>
        <dbReference type="ARBA" id="ARBA00023288"/>
    </source>
</evidence>
<feature type="region of interest" description="Disordered" evidence="6">
    <location>
        <begin position="30"/>
        <end position="49"/>
    </location>
</feature>
<organism evidence="8 9">
    <name type="scientific">Ruminococcus albus 8</name>
    <dbReference type="NCBI Taxonomy" id="246199"/>
    <lineage>
        <taxon>Bacteria</taxon>
        <taxon>Bacillati</taxon>
        <taxon>Bacillota</taxon>
        <taxon>Clostridia</taxon>
        <taxon>Eubacteriales</taxon>
        <taxon>Oscillospiraceae</taxon>
        <taxon>Ruminococcus</taxon>
    </lineage>
</organism>
<reference evidence="8 9" key="1">
    <citation type="submission" date="2011-02" db="EMBL/GenBank/DDBJ databases">
        <authorList>
            <person name="Nelson K.E."/>
            <person name="Sutton G."/>
            <person name="Torralba M."/>
            <person name="Durkin S."/>
            <person name="Harkins D."/>
            <person name="Montgomery R."/>
            <person name="Ziemer C."/>
            <person name="Klaassens E."/>
            <person name="Ocuiv P."/>
            <person name="Morrison M."/>
        </authorList>
    </citation>
    <scope>NUCLEOTIDE SEQUENCE [LARGE SCALE GENOMIC DNA]</scope>
    <source>
        <strain evidence="8 9">8</strain>
    </source>
</reference>
<dbReference type="Proteomes" id="UP000004259">
    <property type="component" value="Unassembled WGS sequence"/>
</dbReference>
<dbReference type="eggNOG" id="COG1653">
    <property type="taxonomic scope" value="Bacteria"/>
</dbReference>
<feature type="compositionally biased region" description="Polar residues" evidence="6">
    <location>
        <begin position="30"/>
        <end position="40"/>
    </location>
</feature>
<evidence type="ECO:0000256" key="4">
    <source>
        <dbReference type="ARBA" id="ARBA00023139"/>
    </source>
</evidence>
<keyword evidence="4" id="KW-0564">Palmitate</keyword>
<evidence type="ECO:0000256" key="2">
    <source>
        <dbReference type="ARBA" id="ARBA00022729"/>
    </source>
</evidence>